<dbReference type="Pfam" id="PF18029">
    <property type="entry name" value="Glyoxalase_6"/>
    <property type="match status" value="1"/>
</dbReference>
<evidence type="ECO:0000259" key="1">
    <source>
        <dbReference type="Pfam" id="PF18029"/>
    </source>
</evidence>
<evidence type="ECO:0000313" key="3">
    <source>
        <dbReference type="Proteomes" id="UP000582643"/>
    </source>
</evidence>
<dbReference type="Proteomes" id="UP000582643">
    <property type="component" value="Unassembled WGS sequence"/>
</dbReference>
<protein>
    <recommendedName>
        <fullName evidence="1">Glyoxalase-like domain-containing protein</fullName>
    </recommendedName>
</protein>
<reference evidence="2 3" key="1">
    <citation type="submission" date="2020-08" db="EMBL/GenBank/DDBJ databases">
        <title>Genomic Encyclopedia of Type Strains, Phase III (KMG-III): the genomes of soil and plant-associated and newly described type strains.</title>
        <authorList>
            <person name="Whitman W."/>
        </authorList>
    </citation>
    <scope>NUCLEOTIDE SEQUENCE [LARGE SCALE GENOMIC DNA]</scope>
    <source>
        <strain evidence="2 3">SFB5A</strain>
    </source>
</reference>
<dbReference type="InterPro" id="IPR029068">
    <property type="entry name" value="Glyas_Bleomycin-R_OHBP_Dase"/>
</dbReference>
<comment type="caution">
    <text evidence="2">The sequence shown here is derived from an EMBL/GenBank/DDBJ whole genome shotgun (WGS) entry which is preliminary data.</text>
</comment>
<dbReference type="Gene3D" id="3.10.180.10">
    <property type="entry name" value="2,3-Dihydroxybiphenyl 1,2-Dioxygenase, domain 1"/>
    <property type="match status" value="1"/>
</dbReference>
<feature type="domain" description="Glyoxalase-like" evidence="1">
    <location>
        <begin position="8"/>
        <end position="154"/>
    </location>
</feature>
<keyword evidence="3" id="KW-1185">Reference proteome</keyword>
<evidence type="ECO:0000313" key="2">
    <source>
        <dbReference type="EMBL" id="MBB4983720.1"/>
    </source>
</evidence>
<dbReference type="InterPro" id="IPR041581">
    <property type="entry name" value="Glyoxalase_6"/>
</dbReference>
<name>A0A7W7XD18_9ACTN</name>
<dbReference type="PANTHER" id="PTHR35908">
    <property type="entry name" value="HYPOTHETICAL FUSION PROTEIN"/>
    <property type="match status" value="1"/>
</dbReference>
<sequence>MTPMHWKLVIDSADPHAQATFWAAALDYLEEDHDALVRRLLDLGAATPEVTLTLHEGTPAERLAWRDLAAVRHPDDPHDPNSGTGLGRRILFQRVPEAKTVKNRLHLDLHPEPGTRATEVARLEGHGAKVLRNVDQPGGSWTVMADPEGNEFCVH</sequence>
<dbReference type="EMBL" id="JACHJY010000006">
    <property type="protein sequence ID" value="MBB4983720.1"/>
    <property type="molecule type" value="Genomic_DNA"/>
</dbReference>
<dbReference type="SUPFAM" id="SSF54593">
    <property type="entry name" value="Glyoxalase/Bleomycin resistance protein/Dihydroxybiphenyl dioxygenase"/>
    <property type="match status" value="1"/>
</dbReference>
<gene>
    <name evidence="2" type="ORF">GGE06_004662</name>
</gene>
<dbReference type="PANTHER" id="PTHR35908:SF1">
    <property type="entry name" value="CONSERVED PROTEIN"/>
    <property type="match status" value="1"/>
</dbReference>
<proteinExistence type="predicted"/>
<accession>A0A7W7XD18</accession>
<organism evidence="2 3">
    <name type="scientific">Streptomyces nymphaeiformis</name>
    <dbReference type="NCBI Taxonomy" id="2663842"/>
    <lineage>
        <taxon>Bacteria</taxon>
        <taxon>Bacillati</taxon>
        <taxon>Actinomycetota</taxon>
        <taxon>Actinomycetes</taxon>
        <taxon>Kitasatosporales</taxon>
        <taxon>Streptomycetaceae</taxon>
        <taxon>Streptomyces</taxon>
    </lineage>
</organism>
<dbReference type="AlphaFoldDB" id="A0A7W7XD18"/>